<evidence type="ECO:0000256" key="1">
    <source>
        <dbReference type="SAM" id="Phobius"/>
    </source>
</evidence>
<dbReference type="EMBL" id="CP022657">
    <property type="protein sequence ID" value="ASS77041.1"/>
    <property type="molecule type" value="Genomic_DNA"/>
</dbReference>
<feature type="transmembrane region" description="Helical" evidence="1">
    <location>
        <begin position="6"/>
        <end position="24"/>
    </location>
</feature>
<sequence length="110" mass="13025">MLGDLFSFLFWCSFALGCLFLILAFRLHHTYYWWAGLCFYTLSFLAAFSFGTATLIITIICWVLAAGYSLRWLRTKRQALACVIVCVLLWLPIVKYVDDYYLFFPFFMFF</sequence>
<dbReference type="OrthoDB" id="2680468at2"/>
<feature type="transmembrane region" description="Helical" evidence="1">
    <location>
        <begin position="80"/>
        <end position="97"/>
    </location>
</feature>
<accession>A0A223D646</accession>
<protein>
    <submittedName>
        <fullName evidence="2">Uncharacterized protein</fullName>
    </submittedName>
</protein>
<evidence type="ECO:0000313" key="2">
    <source>
        <dbReference type="EMBL" id="ASS77041.1"/>
    </source>
</evidence>
<reference evidence="2 3" key="1">
    <citation type="journal article" date="2015" name="Int. J. Syst. Evol. Microbiol.">
        <title>Tumebacillus algifaecis sp. nov., isolated from decomposing algal scum.</title>
        <authorList>
            <person name="Wu Y.F."/>
            <person name="Zhang B."/>
            <person name="Xing P."/>
            <person name="Wu Q.L."/>
            <person name="Liu S.J."/>
        </authorList>
    </citation>
    <scope>NUCLEOTIDE SEQUENCE [LARGE SCALE GENOMIC DNA]</scope>
    <source>
        <strain evidence="2 3">THMBR28</strain>
    </source>
</reference>
<feature type="transmembrane region" description="Helical" evidence="1">
    <location>
        <begin position="55"/>
        <end position="73"/>
    </location>
</feature>
<keyword evidence="3" id="KW-1185">Reference proteome</keyword>
<dbReference type="AlphaFoldDB" id="A0A223D646"/>
<keyword evidence="1" id="KW-0812">Transmembrane</keyword>
<organism evidence="2 3">
    <name type="scientific">Tumebacillus algifaecis</name>
    <dbReference type="NCBI Taxonomy" id="1214604"/>
    <lineage>
        <taxon>Bacteria</taxon>
        <taxon>Bacillati</taxon>
        <taxon>Bacillota</taxon>
        <taxon>Bacilli</taxon>
        <taxon>Bacillales</taxon>
        <taxon>Alicyclobacillaceae</taxon>
        <taxon>Tumebacillus</taxon>
    </lineage>
</organism>
<dbReference type="KEGG" id="tab:CIG75_20470"/>
<gene>
    <name evidence="2" type="ORF">CIG75_20470</name>
</gene>
<evidence type="ECO:0000313" key="3">
    <source>
        <dbReference type="Proteomes" id="UP000214688"/>
    </source>
</evidence>
<keyword evidence="1" id="KW-1133">Transmembrane helix</keyword>
<keyword evidence="1" id="KW-0472">Membrane</keyword>
<proteinExistence type="predicted"/>
<dbReference type="Proteomes" id="UP000214688">
    <property type="component" value="Chromosome"/>
</dbReference>
<dbReference type="RefSeq" id="WP_094238262.1">
    <property type="nucleotide sequence ID" value="NZ_CP022657.1"/>
</dbReference>
<name>A0A223D646_9BACL</name>